<proteinExistence type="predicted"/>
<protein>
    <submittedName>
        <fullName evidence="2">Uncharacterized protein</fullName>
    </submittedName>
</protein>
<dbReference type="InterPro" id="IPR036691">
    <property type="entry name" value="Endo/exonu/phosph_ase_sf"/>
</dbReference>
<dbReference type="Gene3D" id="3.60.10.10">
    <property type="entry name" value="Endonuclease/exonuclease/phosphatase"/>
    <property type="match status" value="1"/>
</dbReference>
<name>A0AAV9BPJ7_ACOGR</name>
<dbReference type="AlphaFoldDB" id="A0AAV9BPJ7"/>
<gene>
    <name evidence="2" type="ORF">QJS04_geneDACA020406</name>
</gene>
<organism evidence="2 3">
    <name type="scientific">Acorus gramineus</name>
    <name type="common">Dwarf sweet flag</name>
    <dbReference type="NCBI Taxonomy" id="55184"/>
    <lineage>
        <taxon>Eukaryota</taxon>
        <taxon>Viridiplantae</taxon>
        <taxon>Streptophyta</taxon>
        <taxon>Embryophyta</taxon>
        <taxon>Tracheophyta</taxon>
        <taxon>Spermatophyta</taxon>
        <taxon>Magnoliopsida</taxon>
        <taxon>Liliopsida</taxon>
        <taxon>Acoraceae</taxon>
        <taxon>Acorus</taxon>
    </lineage>
</organism>
<keyword evidence="3" id="KW-1185">Reference proteome</keyword>
<reference evidence="2" key="2">
    <citation type="submission" date="2023-06" db="EMBL/GenBank/DDBJ databases">
        <authorList>
            <person name="Ma L."/>
            <person name="Liu K.-W."/>
            <person name="Li Z."/>
            <person name="Hsiao Y.-Y."/>
            <person name="Qi Y."/>
            <person name="Fu T."/>
            <person name="Tang G."/>
            <person name="Zhang D."/>
            <person name="Sun W.-H."/>
            <person name="Liu D.-K."/>
            <person name="Li Y."/>
            <person name="Chen G.-Z."/>
            <person name="Liu X.-D."/>
            <person name="Liao X.-Y."/>
            <person name="Jiang Y.-T."/>
            <person name="Yu X."/>
            <person name="Hao Y."/>
            <person name="Huang J."/>
            <person name="Zhao X.-W."/>
            <person name="Ke S."/>
            <person name="Chen Y.-Y."/>
            <person name="Wu W.-L."/>
            <person name="Hsu J.-L."/>
            <person name="Lin Y.-F."/>
            <person name="Huang M.-D."/>
            <person name="Li C.-Y."/>
            <person name="Huang L."/>
            <person name="Wang Z.-W."/>
            <person name="Zhao X."/>
            <person name="Zhong W.-Y."/>
            <person name="Peng D.-H."/>
            <person name="Ahmad S."/>
            <person name="Lan S."/>
            <person name="Zhang J.-S."/>
            <person name="Tsai W.-C."/>
            <person name="Van De Peer Y."/>
            <person name="Liu Z.-J."/>
        </authorList>
    </citation>
    <scope>NUCLEOTIDE SEQUENCE</scope>
    <source>
        <strain evidence="2">SCP</strain>
        <tissue evidence="2">Leaves</tissue>
    </source>
</reference>
<sequence length="250" mass="28537">MHFRLISKLSSALLLFITVVYASNDPFDRLSLWHSLCRISSSFAMWLVSRDFNEVRYAHEKEGGRPIHTRRAKKFNECIEKCGLEDLKACGHTLSWNNQQSNCIACRLDRTLDNNEFFMNYPTSVAQYFTPGFFDHAGIKTILKPQLPSGPAPSNILQCGRLIQHLVKLSNQPGTEVSMVPLYMLWLRNLQQLRRPSNTGTKQSSVLLMISYKLRRGCYLMHNKFCTKTVMPQGGPPRDAASVYKISEST</sequence>
<dbReference type="EMBL" id="JAUJYN010000002">
    <property type="protein sequence ID" value="KAK1278728.1"/>
    <property type="molecule type" value="Genomic_DNA"/>
</dbReference>
<feature type="chain" id="PRO_5044023985" evidence="1">
    <location>
        <begin position="23"/>
        <end position="250"/>
    </location>
</feature>
<keyword evidence="1" id="KW-0732">Signal</keyword>
<dbReference type="PANTHER" id="PTHR33710:SF71">
    <property type="entry name" value="ENDONUCLEASE_EXONUCLEASE_PHOSPHATASE DOMAIN-CONTAINING PROTEIN"/>
    <property type="match status" value="1"/>
</dbReference>
<evidence type="ECO:0000313" key="3">
    <source>
        <dbReference type="Proteomes" id="UP001179952"/>
    </source>
</evidence>
<dbReference type="PANTHER" id="PTHR33710">
    <property type="entry name" value="BNAC02G09200D PROTEIN"/>
    <property type="match status" value="1"/>
</dbReference>
<dbReference type="Proteomes" id="UP001179952">
    <property type="component" value="Unassembled WGS sequence"/>
</dbReference>
<evidence type="ECO:0000313" key="2">
    <source>
        <dbReference type="EMBL" id="KAK1278728.1"/>
    </source>
</evidence>
<reference evidence="2" key="1">
    <citation type="journal article" date="2023" name="Nat. Commun.">
        <title>Diploid and tetraploid genomes of Acorus and the evolution of monocots.</title>
        <authorList>
            <person name="Ma L."/>
            <person name="Liu K.W."/>
            <person name="Li Z."/>
            <person name="Hsiao Y.Y."/>
            <person name="Qi Y."/>
            <person name="Fu T."/>
            <person name="Tang G.D."/>
            <person name="Zhang D."/>
            <person name="Sun W.H."/>
            <person name="Liu D.K."/>
            <person name="Li Y."/>
            <person name="Chen G.Z."/>
            <person name="Liu X.D."/>
            <person name="Liao X.Y."/>
            <person name="Jiang Y.T."/>
            <person name="Yu X."/>
            <person name="Hao Y."/>
            <person name="Huang J."/>
            <person name="Zhao X.W."/>
            <person name="Ke S."/>
            <person name="Chen Y.Y."/>
            <person name="Wu W.L."/>
            <person name="Hsu J.L."/>
            <person name="Lin Y.F."/>
            <person name="Huang M.D."/>
            <person name="Li C.Y."/>
            <person name="Huang L."/>
            <person name="Wang Z.W."/>
            <person name="Zhao X."/>
            <person name="Zhong W.Y."/>
            <person name="Peng D.H."/>
            <person name="Ahmad S."/>
            <person name="Lan S."/>
            <person name="Zhang J.S."/>
            <person name="Tsai W.C."/>
            <person name="Van de Peer Y."/>
            <person name="Liu Z.J."/>
        </authorList>
    </citation>
    <scope>NUCLEOTIDE SEQUENCE</scope>
    <source>
        <strain evidence="2">SCP</strain>
    </source>
</reference>
<evidence type="ECO:0000256" key="1">
    <source>
        <dbReference type="SAM" id="SignalP"/>
    </source>
</evidence>
<accession>A0AAV9BPJ7</accession>
<feature type="signal peptide" evidence="1">
    <location>
        <begin position="1"/>
        <end position="22"/>
    </location>
</feature>
<comment type="caution">
    <text evidence="2">The sequence shown here is derived from an EMBL/GenBank/DDBJ whole genome shotgun (WGS) entry which is preliminary data.</text>
</comment>